<gene>
    <name evidence="3" type="ORF">N7452_011413</name>
</gene>
<organism evidence="3 4">
    <name type="scientific">Penicillium brevicompactum</name>
    <dbReference type="NCBI Taxonomy" id="5074"/>
    <lineage>
        <taxon>Eukaryota</taxon>
        <taxon>Fungi</taxon>
        <taxon>Dikarya</taxon>
        <taxon>Ascomycota</taxon>
        <taxon>Pezizomycotina</taxon>
        <taxon>Eurotiomycetes</taxon>
        <taxon>Eurotiomycetidae</taxon>
        <taxon>Eurotiales</taxon>
        <taxon>Aspergillaceae</taxon>
        <taxon>Penicillium</taxon>
    </lineage>
</organism>
<reference evidence="3" key="1">
    <citation type="submission" date="2022-12" db="EMBL/GenBank/DDBJ databases">
        <authorList>
            <person name="Petersen C."/>
        </authorList>
    </citation>
    <scope>NUCLEOTIDE SEQUENCE</scope>
    <source>
        <strain evidence="3">IBT 35673</strain>
    </source>
</reference>
<sequence length="237" mass="25434">MKFTFTSIAYILCLFTAMVEALNRYETTPPSDATNGGYYLKDKDDGVVGIASDELCTELDASFASAEAKYAREEAEQEAAASPAPTSSAKDATKKGTDLTCYPNCLRNSCSHPRCFNTAICLTYSYCQVCGARKHSITRYKVTPPINATILVDREALHAMAKDHPYGALFPENGGYYLKDKDDGVVGIAGDELCTELDARFASAEAKHAEEEAAGSSAPTSCGMDGDEKTGCSRCCN</sequence>
<feature type="region of interest" description="Disordered" evidence="1">
    <location>
        <begin position="74"/>
        <end position="95"/>
    </location>
</feature>
<feature type="compositionally biased region" description="Low complexity" evidence="1">
    <location>
        <begin position="78"/>
        <end position="90"/>
    </location>
</feature>
<accession>A0A9W9Q2I2</accession>
<dbReference type="EMBL" id="JAPZBQ010000006">
    <property type="protein sequence ID" value="KAJ5323124.1"/>
    <property type="molecule type" value="Genomic_DNA"/>
</dbReference>
<feature type="signal peptide" evidence="2">
    <location>
        <begin position="1"/>
        <end position="21"/>
    </location>
</feature>
<evidence type="ECO:0000313" key="3">
    <source>
        <dbReference type="EMBL" id="KAJ5323124.1"/>
    </source>
</evidence>
<evidence type="ECO:0000256" key="1">
    <source>
        <dbReference type="SAM" id="MobiDB-lite"/>
    </source>
</evidence>
<name>A0A9W9Q2I2_PENBR</name>
<evidence type="ECO:0000256" key="2">
    <source>
        <dbReference type="SAM" id="SignalP"/>
    </source>
</evidence>
<evidence type="ECO:0000313" key="4">
    <source>
        <dbReference type="Proteomes" id="UP001147695"/>
    </source>
</evidence>
<dbReference type="AlphaFoldDB" id="A0A9W9Q2I2"/>
<feature type="region of interest" description="Disordered" evidence="1">
    <location>
        <begin position="208"/>
        <end position="229"/>
    </location>
</feature>
<protein>
    <submittedName>
        <fullName evidence="3">Uncharacterized protein</fullName>
    </submittedName>
</protein>
<reference evidence="3" key="2">
    <citation type="journal article" date="2023" name="IMA Fungus">
        <title>Comparative genomic study of the Penicillium genus elucidates a diverse pangenome and 15 lateral gene transfer events.</title>
        <authorList>
            <person name="Petersen C."/>
            <person name="Sorensen T."/>
            <person name="Nielsen M.R."/>
            <person name="Sondergaard T.E."/>
            <person name="Sorensen J.L."/>
            <person name="Fitzpatrick D.A."/>
            <person name="Frisvad J.C."/>
            <person name="Nielsen K.L."/>
        </authorList>
    </citation>
    <scope>NUCLEOTIDE SEQUENCE</scope>
    <source>
        <strain evidence="3">IBT 35673</strain>
    </source>
</reference>
<keyword evidence="2" id="KW-0732">Signal</keyword>
<feature type="chain" id="PRO_5040968201" evidence="2">
    <location>
        <begin position="22"/>
        <end position="237"/>
    </location>
</feature>
<comment type="caution">
    <text evidence="3">The sequence shown here is derived from an EMBL/GenBank/DDBJ whole genome shotgun (WGS) entry which is preliminary data.</text>
</comment>
<dbReference type="Proteomes" id="UP001147695">
    <property type="component" value="Unassembled WGS sequence"/>
</dbReference>
<proteinExistence type="predicted"/>